<protein>
    <submittedName>
        <fullName evidence="2">Uncharacterized protein</fullName>
    </submittedName>
</protein>
<feature type="repeat" description="ANK" evidence="1">
    <location>
        <begin position="122"/>
        <end position="154"/>
    </location>
</feature>
<name>A0ABP0NQ89_9DINO</name>
<gene>
    <name evidence="2" type="ORF">CCMP2556_LOCUS31753</name>
</gene>
<dbReference type="SUPFAM" id="SSF48403">
    <property type="entry name" value="Ankyrin repeat"/>
    <property type="match status" value="1"/>
</dbReference>
<evidence type="ECO:0000313" key="3">
    <source>
        <dbReference type="Proteomes" id="UP001642484"/>
    </source>
</evidence>
<reference evidence="2 3" key="1">
    <citation type="submission" date="2024-02" db="EMBL/GenBank/DDBJ databases">
        <authorList>
            <person name="Chen Y."/>
            <person name="Shah S."/>
            <person name="Dougan E. K."/>
            <person name="Thang M."/>
            <person name="Chan C."/>
        </authorList>
    </citation>
    <scope>NUCLEOTIDE SEQUENCE [LARGE SCALE GENOMIC DNA]</scope>
</reference>
<dbReference type="PANTHER" id="PTHR22677:SF4">
    <property type="entry name" value="USHER SYNDROME TYPE-1G PROTEIN-LIKE PROTEIN"/>
    <property type="match status" value="1"/>
</dbReference>
<dbReference type="SMART" id="SM00248">
    <property type="entry name" value="ANK"/>
    <property type="match status" value="6"/>
</dbReference>
<feature type="repeat" description="ANK" evidence="1">
    <location>
        <begin position="251"/>
        <end position="283"/>
    </location>
</feature>
<dbReference type="InterPro" id="IPR039323">
    <property type="entry name" value="ANKRD_45/46/60"/>
</dbReference>
<dbReference type="Pfam" id="PF12796">
    <property type="entry name" value="Ank_2"/>
    <property type="match status" value="2"/>
</dbReference>
<dbReference type="PROSITE" id="PS50297">
    <property type="entry name" value="ANK_REP_REGION"/>
    <property type="match status" value="5"/>
</dbReference>
<dbReference type="EMBL" id="CAXAMN010021929">
    <property type="protein sequence ID" value="CAK9064610.1"/>
    <property type="molecule type" value="Genomic_DNA"/>
</dbReference>
<feature type="repeat" description="ANK" evidence="1">
    <location>
        <begin position="185"/>
        <end position="217"/>
    </location>
</feature>
<evidence type="ECO:0000313" key="2">
    <source>
        <dbReference type="EMBL" id="CAK9064610.1"/>
    </source>
</evidence>
<comment type="caution">
    <text evidence="2">The sequence shown here is derived from an EMBL/GenBank/DDBJ whole genome shotgun (WGS) entry which is preliminary data.</text>
</comment>
<keyword evidence="3" id="KW-1185">Reference proteome</keyword>
<sequence length="316" mass="34264">MALRVLWAASGEDAVVFNDEELQALVEERGNTIKALKLELMSRGFGSRFRLRLLQAEEHLEVGDDVVIVPPLVLKMVKLAFLPADRVRDEEFLDACQEGDLQEVERRLHQPQDPNTKHVIVESFTALYEAAQNGHVEVVRILLEAGASYDRATSFLLHGAASRGHLEVVRLLLEAGASSNTADARGYTLLHVAAEHGHLELVRLLLQAGASCKQATSQGALALHYAAQNGHLEVVRSLLQAGATCNHAAVGGWTSVHSAALSGHLEVVRLLVAFGAARDATTHDGTTPGTLAAQNRHQDVADFLNHAPAKRLKKEH</sequence>
<dbReference type="Gene3D" id="1.25.40.20">
    <property type="entry name" value="Ankyrin repeat-containing domain"/>
    <property type="match status" value="2"/>
</dbReference>
<feature type="repeat" description="ANK" evidence="1">
    <location>
        <begin position="218"/>
        <end position="250"/>
    </location>
</feature>
<feature type="repeat" description="ANK" evidence="1">
    <location>
        <begin position="157"/>
        <end position="184"/>
    </location>
</feature>
<dbReference type="Pfam" id="PF00023">
    <property type="entry name" value="Ank"/>
    <property type="match status" value="1"/>
</dbReference>
<accession>A0ABP0NQ89</accession>
<keyword evidence="1" id="KW-0040">ANK repeat</keyword>
<dbReference type="PANTHER" id="PTHR22677">
    <property type="entry name" value="ANKYRIN REPEAT DOMAIN-CONTAINING PROTEIN 60"/>
    <property type="match status" value="1"/>
</dbReference>
<dbReference type="InterPro" id="IPR002110">
    <property type="entry name" value="Ankyrin_rpt"/>
</dbReference>
<dbReference type="PRINTS" id="PR01415">
    <property type="entry name" value="ANKYRIN"/>
</dbReference>
<organism evidence="2 3">
    <name type="scientific">Durusdinium trenchii</name>
    <dbReference type="NCBI Taxonomy" id="1381693"/>
    <lineage>
        <taxon>Eukaryota</taxon>
        <taxon>Sar</taxon>
        <taxon>Alveolata</taxon>
        <taxon>Dinophyceae</taxon>
        <taxon>Suessiales</taxon>
        <taxon>Symbiodiniaceae</taxon>
        <taxon>Durusdinium</taxon>
    </lineage>
</organism>
<dbReference type="Proteomes" id="UP001642484">
    <property type="component" value="Unassembled WGS sequence"/>
</dbReference>
<proteinExistence type="predicted"/>
<dbReference type="InterPro" id="IPR036770">
    <property type="entry name" value="Ankyrin_rpt-contain_sf"/>
</dbReference>
<dbReference type="PROSITE" id="PS50088">
    <property type="entry name" value="ANK_REPEAT"/>
    <property type="match status" value="5"/>
</dbReference>
<evidence type="ECO:0000256" key="1">
    <source>
        <dbReference type="PROSITE-ProRule" id="PRU00023"/>
    </source>
</evidence>